<name>A0A975DIU0_9GAMM</name>
<dbReference type="InterPro" id="IPR005899">
    <property type="entry name" value="Na_pump_deCOase"/>
</dbReference>
<comment type="similarity">
    <text evidence="4 16 17">Belongs to the OadG family.</text>
</comment>
<evidence type="ECO:0000256" key="2">
    <source>
        <dbReference type="ARBA" id="ARBA00003002"/>
    </source>
</evidence>
<sequence>MDVTSTLITAANIMLTGMVGVFVFLVLLIFIVKLVAKLVGEEAPIEAKNVKKTSLPKVAEGVSPAHVAAISAAVAQYKKQHQQG</sequence>
<dbReference type="Proteomes" id="UP000664904">
    <property type="component" value="Chromosome"/>
</dbReference>
<organism evidence="18 19">
    <name type="scientific">Pseudoalteromonas xiamenensis</name>
    <dbReference type="NCBI Taxonomy" id="882626"/>
    <lineage>
        <taxon>Bacteria</taxon>
        <taxon>Pseudomonadati</taxon>
        <taxon>Pseudomonadota</taxon>
        <taxon>Gammaproteobacteria</taxon>
        <taxon>Alteromonadales</taxon>
        <taxon>Pseudoalteromonadaceae</taxon>
        <taxon>Pseudoalteromonas</taxon>
    </lineage>
</organism>
<evidence type="ECO:0000256" key="8">
    <source>
        <dbReference type="ARBA" id="ARBA00022692"/>
    </source>
</evidence>
<evidence type="ECO:0000256" key="15">
    <source>
        <dbReference type="ARBA" id="ARBA00048176"/>
    </source>
</evidence>
<feature type="transmembrane region" description="Helical" evidence="16 17">
    <location>
        <begin position="6"/>
        <end position="32"/>
    </location>
</feature>
<keyword evidence="19" id="KW-1185">Reference proteome</keyword>
<dbReference type="GO" id="GO:0005886">
    <property type="term" value="C:plasma membrane"/>
    <property type="evidence" value="ECO:0007669"/>
    <property type="project" value="UniProtKB-SubCell"/>
</dbReference>
<evidence type="ECO:0000256" key="12">
    <source>
        <dbReference type="ARBA" id="ARBA00023065"/>
    </source>
</evidence>
<dbReference type="GO" id="GO:0015081">
    <property type="term" value="F:sodium ion transmembrane transporter activity"/>
    <property type="evidence" value="ECO:0007669"/>
    <property type="project" value="UniProtKB-UniRule"/>
</dbReference>
<comment type="function">
    <text evidence="2 16 17">Catalyzes the decarboxylation of oxaloacetate coupled to Na(+) translocation.</text>
</comment>
<evidence type="ECO:0000313" key="18">
    <source>
        <dbReference type="EMBL" id="QTH72334.1"/>
    </source>
</evidence>
<dbReference type="GO" id="GO:0036376">
    <property type="term" value="P:sodium ion export across plasma membrane"/>
    <property type="evidence" value="ECO:0007669"/>
    <property type="project" value="InterPro"/>
</dbReference>
<keyword evidence="7 16" id="KW-1003">Cell membrane</keyword>
<evidence type="ECO:0000256" key="9">
    <source>
        <dbReference type="ARBA" id="ARBA00022967"/>
    </source>
</evidence>
<reference evidence="18" key="1">
    <citation type="submission" date="2021-03" db="EMBL/GenBank/DDBJ databases">
        <title>Complete Genome of Pseudoalteromonas xiamenensis STKMTI.2, a new potential marine bacterium producing anti-Vibrio compounds.</title>
        <authorList>
            <person name="Handayani D.P."/>
            <person name="Isnansetyo A."/>
            <person name="Istiqomah I."/>
            <person name="Jumina J."/>
        </authorList>
    </citation>
    <scope>NUCLEOTIDE SEQUENCE</scope>
    <source>
        <strain evidence="18">STKMTI.2</strain>
    </source>
</reference>
<keyword evidence="13 16" id="KW-0472">Membrane</keyword>
<comment type="subcellular location">
    <subcellularLocation>
        <location evidence="3 16 17">Cell membrane</location>
        <topology evidence="3 16 17">Single-pass membrane protein</topology>
    </subcellularLocation>
</comment>
<evidence type="ECO:0000256" key="17">
    <source>
        <dbReference type="RuleBase" id="RU004278"/>
    </source>
</evidence>
<accession>A0A975DIU0</accession>
<evidence type="ECO:0000256" key="1">
    <source>
        <dbReference type="ARBA" id="ARBA00001959"/>
    </source>
</evidence>
<keyword evidence="11 16" id="KW-0915">Sodium</keyword>
<evidence type="ECO:0000256" key="7">
    <source>
        <dbReference type="ARBA" id="ARBA00022475"/>
    </source>
</evidence>
<keyword evidence="6 16" id="KW-0813">Transport</keyword>
<dbReference type="NCBIfam" id="TIGR01195">
    <property type="entry name" value="oadG_fam"/>
    <property type="match status" value="1"/>
</dbReference>
<comment type="catalytic activity">
    <reaction evidence="15 16 17">
        <text>oxaloacetate + 2 Na(+)(in) + H(+) = pyruvate + 2 Na(+)(out) + CO2</text>
        <dbReference type="Rhea" id="RHEA:57724"/>
        <dbReference type="ChEBI" id="CHEBI:15361"/>
        <dbReference type="ChEBI" id="CHEBI:15378"/>
        <dbReference type="ChEBI" id="CHEBI:16452"/>
        <dbReference type="ChEBI" id="CHEBI:16526"/>
        <dbReference type="ChEBI" id="CHEBI:29101"/>
        <dbReference type="EC" id="7.2.4.2"/>
    </reaction>
</comment>
<proteinExistence type="inferred from homology"/>
<dbReference type="RefSeq" id="WP_208843959.1">
    <property type="nucleotide sequence ID" value="NZ_CP072133.1"/>
</dbReference>
<dbReference type="Pfam" id="PF04277">
    <property type="entry name" value="OAD_gamma"/>
    <property type="match status" value="1"/>
</dbReference>
<protein>
    <recommendedName>
        <fullName evidence="16">Probable oxaloacetate decarboxylase gamma chain</fullName>
        <ecNumber evidence="16">7.2.4.2</ecNumber>
    </recommendedName>
</protein>
<evidence type="ECO:0000313" key="19">
    <source>
        <dbReference type="Proteomes" id="UP000664904"/>
    </source>
</evidence>
<evidence type="ECO:0000256" key="13">
    <source>
        <dbReference type="ARBA" id="ARBA00023136"/>
    </source>
</evidence>
<dbReference type="KEGG" id="pxi:J5O05_05625"/>
<evidence type="ECO:0000256" key="10">
    <source>
        <dbReference type="ARBA" id="ARBA00022989"/>
    </source>
</evidence>
<keyword evidence="10 16" id="KW-1133">Transmembrane helix</keyword>
<keyword evidence="9 16" id="KW-1278">Translocase</keyword>
<evidence type="ECO:0000256" key="14">
    <source>
        <dbReference type="ARBA" id="ARBA00023201"/>
    </source>
</evidence>
<dbReference type="GO" id="GO:0015451">
    <property type="term" value="F:decarboxylation-driven active transmembrane transporter activity"/>
    <property type="evidence" value="ECO:0007669"/>
    <property type="project" value="UniProtKB-EC"/>
</dbReference>
<evidence type="ECO:0000256" key="16">
    <source>
        <dbReference type="HAMAP-Rule" id="MF_00404"/>
    </source>
</evidence>
<evidence type="ECO:0000256" key="6">
    <source>
        <dbReference type="ARBA" id="ARBA00022448"/>
    </source>
</evidence>
<comment type="cofactor">
    <cofactor evidence="1 16 17">
        <name>Na(+)</name>
        <dbReference type="ChEBI" id="CHEBI:29101"/>
    </cofactor>
</comment>
<dbReference type="GO" id="GO:0008948">
    <property type="term" value="F:oxaloacetate decarboxylase activity"/>
    <property type="evidence" value="ECO:0007669"/>
    <property type="project" value="UniProtKB-UniRule"/>
</dbReference>
<keyword evidence="14 16" id="KW-0739">Sodium transport</keyword>
<gene>
    <name evidence="16" type="primary">oadG</name>
    <name evidence="18" type="ORF">J5O05_05625</name>
</gene>
<evidence type="ECO:0000256" key="5">
    <source>
        <dbReference type="ARBA" id="ARBA00011869"/>
    </source>
</evidence>
<dbReference type="EC" id="7.2.4.2" evidence="16"/>
<keyword evidence="8 16" id="KW-0812">Transmembrane</keyword>
<dbReference type="AlphaFoldDB" id="A0A975DIU0"/>
<evidence type="ECO:0000256" key="11">
    <source>
        <dbReference type="ARBA" id="ARBA00023053"/>
    </source>
</evidence>
<evidence type="ECO:0000256" key="4">
    <source>
        <dbReference type="ARBA" id="ARBA00005844"/>
    </source>
</evidence>
<dbReference type="HAMAP" id="MF_00404">
    <property type="entry name" value="OadG"/>
    <property type="match status" value="1"/>
</dbReference>
<dbReference type="EMBL" id="CP072133">
    <property type="protein sequence ID" value="QTH72334.1"/>
    <property type="molecule type" value="Genomic_DNA"/>
</dbReference>
<keyword evidence="12 16" id="KW-0406">Ion transport</keyword>
<evidence type="ECO:0000256" key="3">
    <source>
        <dbReference type="ARBA" id="ARBA00004162"/>
    </source>
</evidence>
<comment type="subunit">
    <text evidence="5 16">Heterotrimer of an alpha, a beta and a gamma subunit.</text>
</comment>
<dbReference type="InterPro" id="IPR023424">
    <property type="entry name" value="OadG"/>
</dbReference>